<organism evidence="5 6">
    <name type="scientific">Debaryomyces hansenii (strain ATCC 36239 / CBS 767 / BCRC 21394 / JCM 1990 / NBRC 0083 / IGC 2968)</name>
    <name type="common">Yeast</name>
    <name type="synonym">Torulaspora hansenii</name>
    <dbReference type="NCBI Taxonomy" id="284592"/>
    <lineage>
        <taxon>Eukaryota</taxon>
        <taxon>Fungi</taxon>
        <taxon>Dikarya</taxon>
        <taxon>Ascomycota</taxon>
        <taxon>Saccharomycotina</taxon>
        <taxon>Pichiomycetes</taxon>
        <taxon>Debaryomycetaceae</taxon>
        <taxon>Debaryomyces</taxon>
    </lineage>
</organism>
<proteinExistence type="predicted"/>
<sequence>MSNMKRTCGFGDVEDGRYRDSAIETWVAVGDCSLALGMMKAAKHSFEYAMKHDPSNSRALVGLAYSLRMKDGKVKDGQQTKNGSGSQEAADRLTMALEKYPHVTHTGEVMQELGECYFSMGMVEQAHSAVQRGLQADESHTGLWLLNGKVLHRAGRNAQAVDGLRRCLSLLPRSLETCTRDEINVARLAHAELAAIATTEGNSEGAVAELVAALSLPPPSLDKVDEHIALWCGLATARERANDLVGALQTCDEAERVVGNSPRILLTHAYLLLSTDDRYAHTAIDLLEMLVKSEGEHAQANDDGDFLPWYLTGKAYSKLDSPRAAYDSYQVAFRRAPKSPIPWLAIGKLYLQLNQLPDTLAAYSQALRLQVDEKSPATATAWDGLSCVYERSNGQLMDAADACNRAATCFKLMGDADSAQFFENRTRQLQMAASREGPVPPLRDAPDVPNSLLRELVVLLPSERIAFVQGTETSYTHQPPQQNVNSPPAQRQRSQTPTNGSVQTPQPRPSQPVVPQHYQVQQPYKQLHDNSPRQNLAPPHQMWSPNQQQHQQRQYTPNIPPPAMANPNQYPHYFYQQPPSNGLPPGAMPAHNQQVLQRSPLNNPQMIRNDLQQPMGPNMVPGPPPPPPPPGYAYGQYMPMQGAMNFPSPANNWSK</sequence>
<dbReference type="SMART" id="SM00028">
    <property type="entry name" value="TPR"/>
    <property type="match status" value="6"/>
</dbReference>
<evidence type="ECO:0000256" key="3">
    <source>
        <dbReference type="PROSITE-ProRule" id="PRU00339"/>
    </source>
</evidence>
<evidence type="ECO:0000256" key="2">
    <source>
        <dbReference type="ARBA" id="ARBA00023242"/>
    </source>
</evidence>
<keyword evidence="3" id="KW-0802">TPR repeat</keyword>
<evidence type="ECO:0000313" key="6">
    <source>
        <dbReference type="Proteomes" id="UP000000599"/>
    </source>
</evidence>
<dbReference type="Gene3D" id="1.25.40.10">
    <property type="entry name" value="Tetratricopeptide repeat domain"/>
    <property type="match status" value="2"/>
</dbReference>
<comment type="subcellular location">
    <subcellularLocation>
        <location evidence="1">Nucleus</location>
    </subcellularLocation>
</comment>
<evidence type="ECO:0000256" key="4">
    <source>
        <dbReference type="SAM" id="MobiDB-lite"/>
    </source>
</evidence>
<dbReference type="EMBL" id="CR382138">
    <property type="protein sequence ID" value="CAR66287.1"/>
    <property type="molecule type" value="Genomic_DNA"/>
</dbReference>
<feature type="region of interest" description="Disordered" evidence="4">
    <location>
        <begin position="613"/>
        <end position="634"/>
    </location>
</feature>
<feature type="compositionally biased region" description="Polar residues" evidence="4">
    <location>
        <begin position="474"/>
        <end position="501"/>
    </location>
</feature>
<dbReference type="InterPro" id="IPR051630">
    <property type="entry name" value="Corepressor-Demethylase"/>
</dbReference>
<dbReference type="SUPFAM" id="SSF48452">
    <property type="entry name" value="TPR-like"/>
    <property type="match status" value="2"/>
</dbReference>
<dbReference type="PANTHER" id="PTHR14017">
    <property type="entry name" value="LYSINE-SPECIFIC DEMETHYLASE"/>
    <property type="match status" value="1"/>
</dbReference>
<dbReference type="GeneID" id="8998902"/>
<dbReference type="GO" id="GO:0005634">
    <property type="term" value="C:nucleus"/>
    <property type="evidence" value="ECO:0007669"/>
    <property type="project" value="UniProtKB-SubCell"/>
</dbReference>
<dbReference type="GO" id="GO:0000978">
    <property type="term" value="F:RNA polymerase II cis-regulatory region sequence-specific DNA binding"/>
    <property type="evidence" value="ECO:0007669"/>
    <property type="project" value="TreeGrafter"/>
</dbReference>
<feature type="region of interest" description="Disordered" evidence="4">
    <location>
        <begin position="474"/>
        <end position="515"/>
    </location>
</feature>
<dbReference type="Proteomes" id="UP000000599">
    <property type="component" value="Chromosome F"/>
</dbReference>
<accession>B5RUA9</accession>
<dbReference type="STRING" id="284592.B5RUA9"/>
<protein>
    <submittedName>
        <fullName evidence="5">DEHA2F07040p</fullName>
    </submittedName>
</protein>
<dbReference type="GO" id="GO:0031490">
    <property type="term" value="F:chromatin DNA binding"/>
    <property type="evidence" value="ECO:0007669"/>
    <property type="project" value="TreeGrafter"/>
</dbReference>
<feature type="repeat" description="TPR" evidence="3">
    <location>
        <begin position="23"/>
        <end position="56"/>
    </location>
</feature>
<dbReference type="GO" id="GO:0017053">
    <property type="term" value="C:transcription repressor complex"/>
    <property type="evidence" value="ECO:0007669"/>
    <property type="project" value="TreeGrafter"/>
</dbReference>
<evidence type="ECO:0000256" key="1">
    <source>
        <dbReference type="ARBA" id="ARBA00004123"/>
    </source>
</evidence>
<feature type="repeat" description="TPR" evidence="3">
    <location>
        <begin position="107"/>
        <end position="140"/>
    </location>
</feature>
<dbReference type="Pfam" id="PF13432">
    <property type="entry name" value="TPR_16"/>
    <property type="match status" value="1"/>
</dbReference>
<evidence type="ECO:0000313" key="5">
    <source>
        <dbReference type="EMBL" id="CAR66287.1"/>
    </source>
</evidence>
<gene>
    <name evidence="5" type="ordered locus">DEHA2F07040g</name>
</gene>
<feature type="compositionally biased region" description="Pro residues" evidence="4">
    <location>
        <begin position="620"/>
        <end position="631"/>
    </location>
</feature>
<dbReference type="InterPro" id="IPR011990">
    <property type="entry name" value="TPR-like_helical_dom_sf"/>
</dbReference>
<dbReference type="InterPro" id="IPR019734">
    <property type="entry name" value="TPR_rpt"/>
</dbReference>
<feature type="region of interest" description="Disordered" evidence="4">
    <location>
        <begin position="528"/>
        <end position="568"/>
    </location>
</feature>
<dbReference type="PANTHER" id="PTHR14017:SF1">
    <property type="entry name" value="LD02225P"/>
    <property type="match status" value="1"/>
</dbReference>
<name>B5RUA9_DEBHA</name>
<keyword evidence="2" id="KW-0539">Nucleus</keyword>
<dbReference type="GO" id="GO:0000122">
    <property type="term" value="P:negative regulation of transcription by RNA polymerase II"/>
    <property type="evidence" value="ECO:0007669"/>
    <property type="project" value="TreeGrafter"/>
</dbReference>
<dbReference type="eggNOG" id="KOG1124">
    <property type="taxonomic scope" value="Eukaryota"/>
</dbReference>
<feature type="compositionally biased region" description="Polar residues" evidence="4">
    <location>
        <begin position="543"/>
        <end position="556"/>
    </location>
</feature>
<dbReference type="HOGENOM" id="CLU_024201_0_0_1"/>
<dbReference type="RefSeq" id="XP_002770760.1">
    <property type="nucleotide sequence ID" value="XM_002770714.1"/>
</dbReference>
<keyword evidence="6" id="KW-1185">Reference proteome</keyword>
<dbReference type="AlphaFoldDB" id="B5RUA9"/>
<dbReference type="KEGG" id="dha:DEHA2F07040g"/>
<dbReference type="InParanoid" id="B5RUA9"/>
<dbReference type="PROSITE" id="PS50005">
    <property type="entry name" value="TPR"/>
    <property type="match status" value="3"/>
</dbReference>
<feature type="repeat" description="TPR" evidence="3">
    <location>
        <begin position="340"/>
        <end position="373"/>
    </location>
</feature>
<reference evidence="5 6" key="1">
    <citation type="journal article" date="2004" name="Nature">
        <title>Genome evolution in yeasts.</title>
        <authorList>
            <consortium name="Genolevures"/>
            <person name="Dujon B."/>
            <person name="Sherman D."/>
            <person name="Fischer G."/>
            <person name="Durrens P."/>
            <person name="Casaregola S."/>
            <person name="Lafontaine I."/>
            <person name="de Montigny J."/>
            <person name="Marck C."/>
            <person name="Neuveglise C."/>
            <person name="Talla E."/>
            <person name="Goffard N."/>
            <person name="Frangeul L."/>
            <person name="Aigle M."/>
            <person name="Anthouard V."/>
            <person name="Babour A."/>
            <person name="Barbe V."/>
            <person name="Barnay S."/>
            <person name="Blanchin S."/>
            <person name="Beckerich J.M."/>
            <person name="Beyne E."/>
            <person name="Bleykasten C."/>
            <person name="Boisrame A."/>
            <person name="Boyer J."/>
            <person name="Cattolico L."/>
            <person name="Confanioleri F."/>
            <person name="de Daruvar A."/>
            <person name="Despons L."/>
            <person name="Fabre E."/>
            <person name="Fairhead C."/>
            <person name="Ferry-Dumazet H."/>
            <person name="Groppi A."/>
            <person name="Hantraye F."/>
            <person name="Hennequin C."/>
            <person name="Jauniaux N."/>
            <person name="Joyet P."/>
            <person name="Kachouri R."/>
            <person name="Kerrest A."/>
            <person name="Koszul R."/>
            <person name="Lemaire M."/>
            <person name="Lesur I."/>
            <person name="Ma L."/>
            <person name="Muller H."/>
            <person name="Nicaud J.M."/>
            <person name="Nikolski M."/>
            <person name="Oztas S."/>
            <person name="Ozier-Kalogeropoulos O."/>
            <person name="Pellenz S."/>
            <person name="Potier S."/>
            <person name="Richard G.F."/>
            <person name="Straub M.L."/>
            <person name="Suleau A."/>
            <person name="Swennene D."/>
            <person name="Tekaia F."/>
            <person name="Wesolowski-Louvel M."/>
            <person name="Westhof E."/>
            <person name="Wirth B."/>
            <person name="Zeniou-Meyer M."/>
            <person name="Zivanovic I."/>
            <person name="Bolotin-Fukuhara M."/>
            <person name="Thierry A."/>
            <person name="Bouchier C."/>
            <person name="Caudron B."/>
            <person name="Scarpelli C."/>
            <person name="Gaillardin C."/>
            <person name="Weissenbach J."/>
            <person name="Wincker P."/>
            <person name="Souciet J.L."/>
        </authorList>
    </citation>
    <scope>NUCLEOTIDE SEQUENCE [LARGE SCALE GENOMIC DNA]</scope>
    <source>
        <strain evidence="6">ATCC 36239 / CBS 767 / BCRC 21394 / JCM 1990 / NBRC 0083 / IGC 2968</strain>
    </source>
</reference>
<dbReference type="OrthoDB" id="418911at2759"/>
<dbReference type="OMA" id="ACVYERC"/>